<accession>A0ABR1J0C4</accession>
<evidence type="ECO:0000313" key="5">
    <source>
        <dbReference type="Proteomes" id="UP001498398"/>
    </source>
</evidence>
<comment type="similarity">
    <text evidence="1">Belongs to the iron/ascorbate-dependent oxidoreductase family.</text>
</comment>
<keyword evidence="1" id="KW-0560">Oxidoreductase</keyword>
<keyword evidence="1" id="KW-0408">Iron</keyword>
<proteinExistence type="inferred from homology"/>
<comment type="caution">
    <text evidence="3">The sequence shown here is derived from an EMBL/GenBank/DDBJ whole genome shotgun (WGS) entry which is preliminary data.</text>
</comment>
<gene>
    <name evidence="4" type="ORF">VKT23_011181</name>
    <name evidence="3" type="ORF">VKT23_015501</name>
</gene>
<dbReference type="Proteomes" id="UP001498398">
    <property type="component" value="Unassembled WGS sequence"/>
</dbReference>
<dbReference type="InterPro" id="IPR027443">
    <property type="entry name" value="IPNS-like_sf"/>
</dbReference>
<name>A0ABR1J0C4_9AGAR</name>
<feature type="domain" description="Fe2OG dioxygenase" evidence="2">
    <location>
        <begin position="181"/>
        <end position="284"/>
    </location>
</feature>
<evidence type="ECO:0000313" key="3">
    <source>
        <dbReference type="EMBL" id="KAK7444104.1"/>
    </source>
</evidence>
<dbReference type="InterPro" id="IPR050231">
    <property type="entry name" value="Iron_ascorbate_oxido_reductase"/>
</dbReference>
<organism evidence="3 5">
    <name type="scientific">Marasmiellus scandens</name>
    <dbReference type="NCBI Taxonomy" id="2682957"/>
    <lineage>
        <taxon>Eukaryota</taxon>
        <taxon>Fungi</taxon>
        <taxon>Dikarya</taxon>
        <taxon>Basidiomycota</taxon>
        <taxon>Agaricomycotina</taxon>
        <taxon>Agaricomycetes</taxon>
        <taxon>Agaricomycetidae</taxon>
        <taxon>Agaricales</taxon>
        <taxon>Marasmiineae</taxon>
        <taxon>Omphalotaceae</taxon>
        <taxon>Marasmiellus</taxon>
    </lineage>
</organism>
<keyword evidence="5" id="KW-1185">Reference proteome</keyword>
<dbReference type="Gene3D" id="2.60.120.330">
    <property type="entry name" value="B-lactam Antibiotic, Isopenicillin N Synthase, Chain"/>
    <property type="match status" value="1"/>
</dbReference>
<dbReference type="PRINTS" id="PR00682">
    <property type="entry name" value="IPNSYNTHASE"/>
</dbReference>
<evidence type="ECO:0000259" key="2">
    <source>
        <dbReference type="PROSITE" id="PS51471"/>
    </source>
</evidence>
<dbReference type="PANTHER" id="PTHR47990">
    <property type="entry name" value="2-OXOGLUTARATE (2OG) AND FE(II)-DEPENDENT OXYGENASE SUPERFAMILY PROTEIN-RELATED"/>
    <property type="match status" value="1"/>
</dbReference>
<dbReference type="Pfam" id="PF14226">
    <property type="entry name" value="DIOX_N"/>
    <property type="match status" value="1"/>
</dbReference>
<protein>
    <recommendedName>
        <fullName evidence="2">Fe2OG dioxygenase domain-containing protein</fullName>
    </recommendedName>
</protein>
<dbReference type="SUPFAM" id="SSF51197">
    <property type="entry name" value="Clavaminate synthase-like"/>
    <property type="match status" value="1"/>
</dbReference>
<dbReference type="EMBL" id="JBANRG010000052">
    <property type="protein sequence ID" value="KAK7444104.1"/>
    <property type="molecule type" value="Genomic_DNA"/>
</dbReference>
<dbReference type="InterPro" id="IPR026992">
    <property type="entry name" value="DIOX_N"/>
</dbReference>
<dbReference type="InterPro" id="IPR044861">
    <property type="entry name" value="IPNS-like_FE2OG_OXY"/>
</dbReference>
<dbReference type="Pfam" id="PF03171">
    <property type="entry name" value="2OG-FeII_Oxy"/>
    <property type="match status" value="1"/>
</dbReference>
<reference evidence="3 5" key="1">
    <citation type="submission" date="2024-01" db="EMBL/GenBank/DDBJ databases">
        <title>A draft genome for the cacao thread blight pathogen Marasmiellus scandens.</title>
        <authorList>
            <person name="Baruah I.K."/>
            <person name="Leung J."/>
            <person name="Bukari Y."/>
            <person name="Amoako-Attah I."/>
            <person name="Meinhardt L.W."/>
            <person name="Bailey B.A."/>
            <person name="Cohen S.P."/>
        </authorList>
    </citation>
    <scope>NUCLEOTIDE SEQUENCE [LARGE SCALE GENOMIC DNA]</scope>
    <source>
        <strain evidence="3 5">GH-19</strain>
    </source>
</reference>
<sequence length="374" mass="42499">MVAPTSSLDYNEIPVIDWQLSETDKPTFLRQLRDAMINIGFLYLGNHPVPKEVIEEVKRVAPTVFDLPQEIKDSIDMSTCMHFHGYLKWDGSNVKDGKDTREQFNFGGDRVCKWKEGEPEYLKLHGTGPWPTEEQLPGYKEVMLRYYKHVEDLSFKFTQLVSESLGLKPDELDQFFDPDHDNLQPRCKVLRYPGSTTETPGSGIGAHVDGSFLTYLLQVTDHRTLEVKNLSGEWIPVPPKEGTFVINLGKTLEKVTQRVLPATPHRVISPTGPPRYSIAFFSSVGTDVRLADAAKLKFPQEILEMKAARDKKLGNETEFQFVPKDYELAGDVVLARKLHSHADIAEKFYPALFSKIYPNGPPEKKKTGKKNYQE</sequence>
<dbReference type="InterPro" id="IPR005123">
    <property type="entry name" value="Oxoglu/Fe-dep_dioxygenase_dom"/>
</dbReference>
<evidence type="ECO:0000256" key="1">
    <source>
        <dbReference type="RuleBase" id="RU003682"/>
    </source>
</evidence>
<keyword evidence="1" id="KW-0479">Metal-binding</keyword>
<dbReference type="EMBL" id="JBANRG010000023">
    <property type="protein sequence ID" value="KAK7455308.1"/>
    <property type="molecule type" value="Genomic_DNA"/>
</dbReference>
<dbReference type="PROSITE" id="PS51471">
    <property type="entry name" value="FE2OG_OXY"/>
    <property type="match status" value="1"/>
</dbReference>
<evidence type="ECO:0000313" key="4">
    <source>
        <dbReference type="EMBL" id="KAK7455308.1"/>
    </source>
</evidence>